<sequence length="258" mass="28363">MAHALGPREKTLSERDGRSGLIVPLDPRMRIVMASVFGVVTVALSSIAALAAALAVSLSLMAVSGLPPRQTLKRMAMMDGFIVLMLVLLPFSIPGDPILTVWGFAASWQGLWQAVEIALTANAVILALMVLVGTMESVTLGHALHRLRCPEALVNLLMFTVRYIEVLREEYLRLRGAMRVRGFRPGTNWHTYRSFGYLVGMMLVRAIERSERILGAMKCRGYTGRMLLLQEYSLTRPDIVFAAGLSAICLSLLAFDLS</sequence>
<evidence type="ECO:0000256" key="4">
    <source>
        <dbReference type="ARBA" id="ARBA00022692"/>
    </source>
</evidence>
<comment type="subcellular location">
    <subcellularLocation>
        <location evidence="1">Cell membrane</location>
        <topology evidence="1">Multi-pass membrane protein</topology>
    </subcellularLocation>
</comment>
<keyword evidence="4 7" id="KW-0812">Transmembrane</keyword>
<dbReference type="Proteomes" id="UP000253977">
    <property type="component" value="Unassembled WGS sequence"/>
</dbReference>
<evidence type="ECO:0000256" key="7">
    <source>
        <dbReference type="SAM" id="Phobius"/>
    </source>
</evidence>
<evidence type="ECO:0000256" key="5">
    <source>
        <dbReference type="ARBA" id="ARBA00022989"/>
    </source>
</evidence>
<gene>
    <name evidence="8" type="primary">cbiQ</name>
    <name evidence="8" type="ORF">DU478_18735</name>
</gene>
<dbReference type="PANTHER" id="PTHR34857">
    <property type="entry name" value="SLL0384 PROTEIN"/>
    <property type="match status" value="1"/>
</dbReference>
<keyword evidence="6 7" id="KW-0472">Membrane</keyword>
<dbReference type="GO" id="GO:0006824">
    <property type="term" value="P:cobalt ion transport"/>
    <property type="evidence" value="ECO:0007669"/>
    <property type="project" value="InterPro"/>
</dbReference>
<dbReference type="OrthoDB" id="4533at2"/>
<evidence type="ECO:0000313" key="8">
    <source>
        <dbReference type="EMBL" id="RDD64766.1"/>
    </source>
</evidence>
<comment type="caution">
    <text evidence="8">The sequence shown here is derived from an EMBL/GenBank/DDBJ whole genome shotgun (WGS) entry which is preliminary data.</text>
</comment>
<organism evidence="8 9">
    <name type="scientific">Thalassococcus profundi</name>
    <dbReference type="NCBI Taxonomy" id="2282382"/>
    <lineage>
        <taxon>Bacteria</taxon>
        <taxon>Pseudomonadati</taxon>
        <taxon>Pseudomonadota</taxon>
        <taxon>Alphaproteobacteria</taxon>
        <taxon>Rhodobacterales</taxon>
        <taxon>Roseobacteraceae</taxon>
        <taxon>Thalassococcus</taxon>
    </lineage>
</organism>
<dbReference type="InterPro" id="IPR012809">
    <property type="entry name" value="ECF_CbiQ"/>
</dbReference>
<evidence type="ECO:0000256" key="2">
    <source>
        <dbReference type="ARBA" id="ARBA00008564"/>
    </source>
</evidence>
<accession>A0A369TP87</accession>
<name>A0A369TP87_9RHOB</name>
<evidence type="ECO:0000313" key="9">
    <source>
        <dbReference type="Proteomes" id="UP000253977"/>
    </source>
</evidence>
<comment type="similarity">
    <text evidence="2">Belongs to the CbiQ family.</text>
</comment>
<evidence type="ECO:0000256" key="1">
    <source>
        <dbReference type="ARBA" id="ARBA00004651"/>
    </source>
</evidence>
<keyword evidence="5 7" id="KW-1133">Transmembrane helix</keyword>
<feature type="transmembrane region" description="Helical" evidence="7">
    <location>
        <begin position="81"/>
        <end position="105"/>
    </location>
</feature>
<keyword evidence="9" id="KW-1185">Reference proteome</keyword>
<dbReference type="EMBL" id="QPMK01000018">
    <property type="protein sequence ID" value="RDD64766.1"/>
    <property type="molecule type" value="Genomic_DNA"/>
</dbReference>
<protein>
    <submittedName>
        <fullName evidence="8">Cobalt ECF transporter T component CbiQ</fullName>
    </submittedName>
</protein>
<dbReference type="Pfam" id="PF02361">
    <property type="entry name" value="CbiQ"/>
    <property type="match status" value="1"/>
</dbReference>
<dbReference type="CDD" id="cd16914">
    <property type="entry name" value="EcfT"/>
    <property type="match status" value="1"/>
</dbReference>
<dbReference type="AlphaFoldDB" id="A0A369TP87"/>
<keyword evidence="3" id="KW-1003">Cell membrane</keyword>
<proteinExistence type="inferred from homology"/>
<feature type="transmembrane region" description="Helical" evidence="7">
    <location>
        <begin position="31"/>
        <end position="60"/>
    </location>
</feature>
<dbReference type="PANTHER" id="PTHR34857:SF2">
    <property type="entry name" value="SLL0384 PROTEIN"/>
    <property type="match status" value="1"/>
</dbReference>
<dbReference type="GO" id="GO:0043190">
    <property type="term" value="C:ATP-binding cassette (ABC) transporter complex"/>
    <property type="evidence" value="ECO:0007669"/>
    <property type="project" value="InterPro"/>
</dbReference>
<dbReference type="InterPro" id="IPR003339">
    <property type="entry name" value="ABC/ECF_trnsptr_transmembrane"/>
</dbReference>
<evidence type="ECO:0000256" key="3">
    <source>
        <dbReference type="ARBA" id="ARBA00022475"/>
    </source>
</evidence>
<evidence type="ECO:0000256" key="6">
    <source>
        <dbReference type="ARBA" id="ARBA00023136"/>
    </source>
</evidence>
<dbReference type="NCBIfam" id="TIGR02454">
    <property type="entry name" value="ECF_T_CbiQ"/>
    <property type="match status" value="1"/>
</dbReference>
<dbReference type="InterPro" id="IPR051611">
    <property type="entry name" value="ECF_transporter_component"/>
</dbReference>
<reference evidence="8 9" key="1">
    <citation type="submission" date="2018-07" db="EMBL/GenBank/DDBJ databases">
        <title>Thalassococcus profundi sp. nov., a marine bacterium isolated from deep seawater of Okinawa Trough.</title>
        <authorList>
            <person name="Yu M."/>
        </authorList>
    </citation>
    <scope>NUCLEOTIDE SEQUENCE [LARGE SCALE GENOMIC DNA]</scope>
    <source>
        <strain evidence="8 9">WRAS1</strain>
    </source>
</reference>
<feature type="transmembrane region" description="Helical" evidence="7">
    <location>
        <begin position="111"/>
        <end position="132"/>
    </location>
</feature>
<dbReference type="RefSeq" id="WP_114512489.1">
    <property type="nucleotide sequence ID" value="NZ_QPMK01000018.1"/>
</dbReference>